<sequence length="189" mass="21793">MKHDIGAKSFEYQESGVPHTCNLQSGRIHKSRESCGVWRFEDKAWKVFSSMDQYGKIKNDYDRAWSKGVPISEFEFKRGYVYDKNERRREGFALVVTYITSGRRFTLPKDCTNLKTAIRSITNDKVLQKIERGLRKAIEVGLVDPQGFIDPENVKSPITFIDIHTKNTPSLALDELHKFALGRLNYVQS</sequence>
<proteinExistence type="predicted"/>
<dbReference type="EMBL" id="JAGFBS010000008">
    <property type="protein sequence ID" value="KAG6377966.1"/>
    <property type="molecule type" value="Genomic_DNA"/>
</dbReference>
<accession>A0A8I2YTA7</accession>
<protein>
    <submittedName>
        <fullName evidence="1">Uncharacterized protein</fullName>
    </submittedName>
</protein>
<dbReference type="OrthoDB" id="3252968at2759"/>
<name>A0A8I2YTA7_9AGAM</name>
<evidence type="ECO:0000313" key="1">
    <source>
        <dbReference type="EMBL" id="KAG6377966.1"/>
    </source>
</evidence>
<evidence type="ECO:0000313" key="2">
    <source>
        <dbReference type="Proteomes" id="UP000683000"/>
    </source>
</evidence>
<reference evidence="1" key="1">
    <citation type="submission" date="2021-03" db="EMBL/GenBank/DDBJ databases">
        <title>Evolutionary innovations through gain and loss of genes in the ectomycorrhizal Boletales.</title>
        <authorList>
            <person name="Wu G."/>
            <person name="Miyauchi S."/>
            <person name="Morin E."/>
            <person name="Yang Z.-L."/>
            <person name="Xu J."/>
            <person name="Martin F.M."/>
        </authorList>
    </citation>
    <scope>NUCLEOTIDE SEQUENCE</scope>
    <source>
        <strain evidence="1">BR01</strain>
    </source>
</reference>
<keyword evidence="2" id="KW-1185">Reference proteome</keyword>
<gene>
    <name evidence="1" type="ORF">JVT61DRAFT_14761</name>
</gene>
<dbReference type="Proteomes" id="UP000683000">
    <property type="component" value="Unassembled WGS sequence"/>
</dbReference>
<organism evidence="1 2">
    <name type="scientific">Boletus reticuloceps</name>
    <dbReference type="NCBI Taxonomy" id="495285"/>
    <lineage>
        <taxon>Eukaryota</taxon>
        <taxon>Fungi</taxon>
        <taxon>Dikarya</taxon>
        <taxon>Basidiomycota</taxon>
        <taxon>Agaricomycotina</taxon>
        <taxon>Agaricomycetes</taxon>
        <taxon>Agaricomycetidae</taxon>
        <taxon>Boletales</taxon>
        <taxon>Boletineae</taxon>
        <taxon>Boletaceae</taxon>
        <taxon>Boletoideae</taxon>
        <taxon>Boletus</taxon>
    </lineage>
</organism>
<comment type="caution">
    <text evidence="1">The sequence shown here is derived from an EMBL/GenBank/DDBJ whole genome shotgun (WGS) entry which is preliminary data.</text>
</comment>
<dbReference type="AlphaFoldDB" id="A0A8I2YTA7"/>